<protein>
    <submittedName>
        <fullName evidence="1">Uncharacterized protein</fullName>
    </submittedName>
</protein>
<dbReference type="Proteomes" id="UP000051984">
    <property type="component" value="Unassembled WGS sequence"/>
</dbReference>
<reference evidence="1 2" key="1">
    <citation type="journal article" date="2015" name="Genome Announc.">
        <title>Expanding the biotechnology potential of lactobacilli through comparative genomics of 213 strains and associated genera.</title>
        <authorList>
            <person name="Sun Z."/>
            <person name="Harris H.M."/>
            <person name="McCann A."/>
            <person name="Guo C."/>
            <person name="Argimon S."/>
            <person name="Zhang W."/>
            <person name="Yang X."/>
            <person name="Jeffery I.B."/>
            <person name="Cooney J.C."/>
            <person name="Kagawa T.F."/>
            <person name="Liu W."/>
            <person name="Song Y."/>
            <person name="Salvetti E."/>
            <person name="Wrobel A."/>
            <person name="Rasinkangas P."/>
            <person name="Parkhill J."/>
            <person name="Rea M.C."/>
            <person name="O'Sullivan O."/>
            <person name="Ritari J."/>
            <person name="Douillard F.P."/>
            <person name="Paul Ross R."/>
            <person name="Yang R."/>
            <person name="Briner A.E."/>
            <person name="Felis G.E."/>
            <person name="de Vos W.M."/>
            <person name="Barrangou R."/>
            <person name="Klaenhammer T.R."/>
            <person name="Caufield P.W."/>
            <person name="Cui Y."/>
            <person name="Zhang H."/>
            <person name="O'Toole P.W."/>
        </authorList>
    </citation>
    <scope>NUCLEOTIDE SEQUENCE [LARGE SCALE GENOMIC DNA]</scope>
    <source>
        <strain evidence="1 2">DSM 20178</strain>
    </source>
</reference>
<comment type="caution">
    <text evidence="1">The sequence shown here is derived from an EMBL/GenBank/DDBJ whole genome shotgun (WGS) entry which is preliminary data.</text>
</comment>
<dbReference type="AlphaFoldDB" id="A0A0R1EYX5"/>
<proteinExistence type="predicted"/>
<dbReference type="EMBL" id="AZCT01000003">
    <property type="protein sequence ID" value="KRK12995.1"/>
    <property type="molecule type" value="Genomic_DNA"/>
</dbReference>
<evidence type="ECO:0000313" key="1">
    <source>
        <dbReference type="EMBL" id="KRK12995.1"/>
    </source>
</evidence>
<sequence>MLFSEKAIMNFPNQHQTLAGEYFRLNSKMFTIVEITPVASSQKPETVFRILKTAPGFCLFLRIPARNIFC</sequence>
<accession>A0A0R1EYX5</accession>
<name>A0A0R1EYX5_LACZE</name>
<evidence type="ECO:0000313" key="2">
    <source>
        <dbReference type="Proteomes" id="UP000051984"/>
    </source>
</evidence>
<organism evidence="1 2">
    <name type="scientific">Lacticaseibacillus zeae DSM 20178 = KCTC 3804</name>
    <dbReference type="NCBI Taxonomy" id="1423816"/>
    <lineage>
        <taxon>Bacteria</taxon>
        <taxon>Bacillati</taxon>
        <taxon>Bacillota</taxon>
        <taxon>Bacilli</taxon>
        <taxon>Lactobacillales</taxon>
        <taxon>Lactobacillaceae</taxon>
        <taxon>Lacticaseibacillus</taxon>
    </lineage>
</organism>
<gene>
    <name evidence="1" type="ORF">FD51_GL002149</name>
</gene>